<name>A0A8J3F357_9BURK</name>
<dbReference type="InterPro" id="IPR023081">
    <property type="entry name" value="Cell_div_FtsB"/>
</dbReference>
<keyword evidence="4 7" id="KW-1133">Transmembrane helix</keyword>
<keyword evidence="5 7" id="KW-0472">Membrane</keyword>
<dbReference type="GO" id="GO:0005886">
    <property type="term" value="C:plasma membrane"/>
    <property type="evidence" value="ECO:0007669"/>
    <property type="project" value="UniProtKB-SubCell"/>
</dbReference>
<comment type="subunit">
    <text evidence="7">Part of a complex composed of FtsB, FtsL and FtsQ.</text>
</comment>
<feature type="coiled-coil region" evidence="7">
    <location>
        <begin position="29"/>
        <end position="63"/>
    </location>
</feature>
<dbReference type="HAMAP" id="MF_00599">
    <property type="entry name" value="FtsB"/>
    <property type="match status" value="1"/>
</dbReference>
<keyword evidence="7" id="KW-0175">Coiled coil</keyword>
<comment type="function">
    <text evidence="7">Essential cell division protein. May link together the upstream cell division proteins, which are predominantly cytoplasmic, with the downstream cell division proteins, which are predominantly periplasmic.</text>
</comment>
<feature type="topological domain" description="Cytoplasmic" evidence="7">
    <location>
        <begin position="1"/>
        <end position="3"/>
    </location>
</feature>
<evidence type="ECO:0000256" key="4">
    <source>
        <dbReference type="ARBA" id="ARBA00022989"/>
    </source>
</evidence>
<keyword evidence="3 7" id="KW-0812">Transmembrane</keyword>
<dbReference type="GO" id="GO:0030428">
    <property type="term" value="C:cell septum"/>
    <property type="evidence" value="ECO:0007669"/>
    <property type="project" value="TreeGrafter"/>
</dbReference>
<keyword evidence="7" id="KW-0997">Cell inner membrane</keyword>
<dbReference type="NCBIfam" id="NF002058">
    <property type="entry name" value="PRK00888.1"/>
    <property type="match status" value="1"/>
</dbReference>
<evidence type="ECO:0000256" key="3">
    <source>
        <dbReference type="ARBA" id="ARBA00022692"/>
    </source>
</evidence>
<evidence type="ECO:0000313" key="8">
    <source>
        <dbReference type="EMBL" id="GGI53207.1"/>
    </source>
</evidence>
<evidence type="ECO:0000256" key="1">
    <source>
        <dbReference type="ARBA" id="ARBA00022475"/>
    </source>
</evidence>
<dbReference type="PANTHER" id="PTHR37485">
    <property type="entry name" value="CELL DIVISION PROTEIN FTSB"/>
    <property type="match status" value="1"/>
</dbReference>
<comment type="caution">
    <text evidence="8">The sequence shown here is derived from an EMBL/GenBank/DDBJ whole genome shotgun (WGS) entry which is preliminary data.</text>
</comment>
<keyword evidence="2 7" id="KW-0132">Cell division</keyword>
<comment type="subcellular location">
    <subcellularLocation>
        <location evidence="7">Cell inner membrane</location>
        <topology evidence="7">Single-pass type II membrane protein</topology>
    </subcellularLocation>
    <text evidence="7">Localizes to the division septum.</text>
</comment>
<dbReference type="Pfam" id="PF04977">
    <property type="entry name" value="DivIC"/>
    <property type="match status" value="1"/>
</dbReference>
<keyword evidence="9" id="KW-1185">Reference proteome</keyword>
<accession>A0A8J3F357</accession>
<evidence type="ECO:0000256" key="5">
    <source>
        <dbReference type="ARBA" id="ARBA00023136"/>
    </source>
</evidence>
<dbReference type="AlphaFoldDB" id="A0A8J3F357"/>
<evidence type="ECO:0000313" key="9">
    <source>
        <dbReference type="Proteomes" id="UP000627205"/>
    </source>
</evidence>
<dbReference type="GO" id="GO:0032153">
    <property type="term" value="C:cell division site"/>
    <property type="evidence" value="ECO:0007669"/>
    <property type="project" value="UniProtKB-UniRule"/>
</dbReference>
<evidence type="ECO:0000256" key="2">
    <source>
        <dbReference type="ARBA" id="ARBA00022618"/>
    </source>
</evidence>
<sequence length="111" mass="12483">MRLIIICLAALVVLIQFPLWLGKGGWLRVWDLDQQVVAAQKKNDELKARNAKLNSEVQDLKQGTGAVEERARYELGMVKENEVFVQVIDPNQKMPFVASPPEEKPAQAQGQ</sequence>
<gene>
    <name evidence="7 8" type="primary">ftsB</name>
    <name evidence="8" type="ORF">GCM10011430_03810</name>
</gene>
<organism evidence="8 9">
    <name type="scientific">Oxalicibacterium solurbis</name>
    <dbReference type="NCBI Taxonomy" id="69280"/>
    <lineage>
        <taxon>Bacteria</taxon>
        <taxon>Pseudomonadati</taxon>
        <taxon>Pseudomonadota</taxon>
        <taxon>Betaproteobacteria</taxon>
        <taxon>Burkholderiales</taxon>
        <taxon>Oxalobacteraceae</taxon>
        <taxon>Oxalicibacterium</taxon>
    </lineage>
</organism>
<keyword evidence="6 7" id="KW-0131">Cell cycle</keyword>
<evidence type="ECO:0000256" key="6">
    <source>
        <dbReference type="ARBA" id="ARBA00023306"/>
    </source>
</evidence>
<protein>
    <recommendedName>
        <fullName evidence="7">Cell division protein FtsB</fullName>
    </recommendedName>
</protein>
<dbReference type="PANTHER" id="PTHR37485:SF1">
    <property type="entry name" value="CELL DIVISION PROTEIN FTSB"/>
    <property type="match status" value="1"/>
</dbReference>
<reference evidence="8" key="1">
    <citation type="journal article" date="2014" name="Int. J. Syst. Evol. Microbiol.">
        <title>Complete genome sequence of Corynebacterium casei LMG S-19264T (=DSM 44701T), isolated from a smear-ripened cheese.</title>
        <authorList>
            <consortium name="US DOE Joint Genome Institute (JGI-PGF)"/>
            <person name="Walter F."/>
            <person name="Albersmeier A."/>
            <person name="Kalinowski J."/>
            <person name="Ruckert C."/>
        </authorList>
    </citation>
    <scope>NUCLEOTIDE SEQUENCE</scope>
    <source>
        <strain evidence="8">CCM 7664</strain>
    </source>
</reference>
<proteinExistence type="inferred from homology"/>
<evidence type="ECO:0000256" key="7">
    <source>
        <dbReference type="HAMAP-Rule" id="MF_00599"/>
    </source>
</evidence>
<dbReference type="InterPro" id="IPR007060">
    <property type="entry name" value="FtsL/DivIC"/>
</dbReference>
<reference evidence="8" key="2">
    <citation type="submission" date="2020-09" db="EMBL/GenBank/DDBJ databases">
        <authorList>
            <person name="Sun Q."/>
            <person name="Sedlacek I."/>
        </authorList>
    </citation>
    <scope>NUCLEOTIDE SEQUENCE</scope>
    <source>
        <strain evidence="8">CCM 7664</strain>
    </source>
</reference>
<dbReference type="RefSeq" id="WP_188419278.1">
    <property type="nucleotide sequence ID" value="NZ_BMDP01000001.1"/>
</dbReference>
<dbReference type="GO" id="GO:0043093">
    <property type="term" value="P:FtsZ-dependent cytokinesis"/>
    <property type="evidence" value="ECO:0007669"/>
    <property type="project" value="UniProtKB-UniRule"/>
</dbReference>
<dbReference type="Proteomes" id="UP000627205">
    <property type="component" value="Unassembled WGS sequence"/>
</dbReference>
<dbReference type="EMBL" id="BMDP01000001">
    <property type="protein sequence ID" value="GGI53207.1"/>
    <property type="molecule type" value="Genomic_DNA"/>
</dbReference>
<keyword evidence="1 7" id="KW-1003">Cell membrane</keyword>
<comment type="similarity">
    <text evidence="7">Belongs to the FtsB family.</text>
</comment>
<feature type="topological domain" description="Periplasmic" evidence="7">
    <location>
        <begin position="22"/>
        <end position="111"/>
    </location>
</feature>